<dbReference type="SUPFAM" id="SSF55729">
    <property type="entry name" value="Acyl-CoA N-acyltransferases (Nat)"/>
    <property type="match status" value="1"/>
</dbReference>
<gene>
    <name evidence="2" type="ORF">GSBLH_T00003793001</name>
</gene>
<dbReference type="AlphaFoldDB" id="D8M7F5"/>
<organism evidence="2">
    <name type="scientific">Blastocystis hominis</name>
    <dbReference type="NCBI Taxonomy" id="12968"/>
    <lineage>
        <taxon>Eukaryota</taxon>
        <taxon>Sar</taxon>
        <taxon>Stramenopiles</taxon>
        <taxon>Bigyra</taxon>
        <taxon>Opalozoa</taxon>
        <taxon>Opalinata</taxon>
        <taxon>Blastocystidae</taxon>
        <taxon>Blastocystis</taxon>
    </lineage>
</organism>
<keyword evidence="3" id="KW-1185">Reference proteome</keyword>
<dbReference type="OrthoDB" id="10344563at2759"/>
<evidence type="ECO:0000313" key="2">
    <source>
        <dbReference type="EMBL" id="CBK23994.2"/>
    </source>
</evidence>
<dbReference type="GeneID" id="24920855"/>
<dbReference type="Proteomes" id="UP000008312">
    <property type="component" value="Unassembled WGS sequence"/>
</dbReference>
<dbReference type="InParanoid" id="D8M7F5"/>
<evidence type="ECO:0000259" key="1">
    <source>
        <dbReference type="Pfam" id="PF00583"/>
    </source>
</evidence>
<protein>
    <recommendedName>
        <fullName evidence="1">N-acetyltransferase domain-containing protein</fullName>
    </recommendedName>
</protein>
<dbReference type="InterPro" id="IPR016181">
    <property type="entry name" value="Acyl_CoA_acyltransferase"/>
</dbReference>
<dbReference type="Gene3D" id="3.40.630.30">
    <property type="match status" value="1"/>
</dbReference>
<dbReference type="Pfam" id="PF00583">
    <property type="entry name" value="Acetyltransf_1"/>
    <property type="match status" value="1"/>
</dbReference>
<dbReference type="GO" id="GO:0016747">
    <property type="term" value="F:acyltransferase activity, transferring groups other than amino-acyl groups"/>
    <property type="evidence" value="ECO:0007669"/>
    <property type="project" value="InterPro"/>
</dbReference>
<feature type="domain" description="N-acetyltransferase" evidence="1">
    <location>
        <begin position="57"/>
        <end position="133"/>
    </location>
</feature>
<dbReference type="EMBL" id="FN668672">
    <property type="protein sequence ID" value="CBK23994.2"/>
    <property type="molecule type" value="Genomic_DNA"/>
</dbReference>
<name>D8M7F5_BLAHO</name>
<dbReference type="InterPro" id="IPR000182">
    <property type="entry name" value="GNAT_dom"/>
</dbReference>
<dbReference type="RefSeq" id="XP_012898042.1">
    <property type="nucleotide sequence ID" value="XM_013042588.1"/>
</dbReference>
<accession>D8M7F5</accession>
<sequence>MRPIIPSDRSKMHSILDKGEISSGSLFMRFTTAKKTFTEKELDYFTRLNYTSHNGLGVILDKPGFQGVGTARYFVDDDDPTTAEWAVTVIDQFQSQGIGVTLFYAICMLAEINGIQHLKAVINPDNTAVLNWMTQCHSREVYEEESLFYVIDLPIPADFFRAKELGERIRCALSGKGSMDNVTTFATRLELKEFYDIVEAKDSDTEDFTVTCSSYDSDSRSRKFTSNNHLLCDMMDEISISSWSDSMDDFEFDL</sequence>
<proteinExistence type="predicted"/>
<reference evidence="2" key="1">
    <citation type="submission" date="2010-02" db="EMBL/GenBank/DDBJ databases">
        <title>Sequencing and annotation of the Blastocystis hominis genome.</title>
        <authorList>
            <person name="Wincker P."/>
        </authorList>
    </citation>
    <scope>NUCLEOTIDE SEQUENCE</scope>
    <source>
        <strain evidence="2">Singapore isolate B</strain>
    </source>
</reference>
<evidence type="ECO:0000313" key="3">
    <source>
        <dbReference type="Proteomes" id="UP000008312"/>
    </source>
</evidence>